<keyword evidence="5" id="KW-1000">Mitochondrion outer membrane</keyword>
<name>A0A1L0B185_9ASCO</name>
<evidence type="ECO:0000256" key="9">
    <source>
        <dbReference type="ARBA" id="ARBA00023128"/>
    </source>
</evidence>
<accession>A0A1L0B185</accession>
<dbReference type="OrthoDB" id="10016939at2759"/>
<feature type="coiled-coil region" evidence="12">
    <location>
        <begin position="16"/>
        <end position="54"/>
    </location>
</feature>
<evidence type="ECO:0000256" key="10">
    <source>
        <dbReference type="ARBA" id="ARBA00023136"/>
    </source>
</evidence>
<evidence type="ECO:0000256" key="11">
    <source>
        <dbReference type="ARBA" id="ARBA00023170"/>
    </source>
</evidence>
<evidence type="ECO:0000256" key="5">
    <source>
        <dbReference type="ARBA" id="ARBA00022787"/>
    </source>
</evidence>
<evidence type="ECO:0000256" key="4">
    <source>
        <dbReference type="ARBA" id="ARBA00022692"/>
    </source>
</evidence>
<reference evidence="14" key="1">
    <citation type="submission" date="2016-11" db="EMBL/GenBank/DDBJ databases">
        <authorList>
            <person name="Guldener U."/>
        </authorList>
    </citation>
    <scope>NUCLEOTIDE SEQUENCE [LARGE SCALE GENOMIC DNA]</scope>
</reference>
<dbReference type="AlphaFoldDB" id="A0A1L0B185"/>
<organism evidence="13 14">
    <name type="scientific">Hanseniaspora guilliermondii</name>
    <dbReference type="NCBI Taxonomy" id="56406"/>
    <lineage>
        <taxon>Eukaryota</taxon>
        <taxon>Fungi</taxon>
        <taxon>Dikarya</taxon>
        <taxon>Ascomycota</taxon>
        <taxon>Saccharomycotina</taxon>
        <taxon>Saccharomycetes</taxon>
        <taxon>Saccharomycodales</taxon>
        <taxon>Saccharomycodaceae</taxon>
        <taxon>Hanseniaspora</taxon>
    </lineage>
</organism>
<dbReference type="GO" id="GO:0006886">
    <property type="term" value="P:intracellular protein transport"/>
    <property type="evidence" value="ECO:0007669"/>
    <property type="project" value="InterPro"/>
</dbReference>
<sequence>MSAEPIDEQIATEIVEETLSSIANDAEKQAEELEKELEQELIKAEAEYNDSESEEELDDDLYEINNETFFDRINAIKYIIAPETRECISKKIESLKSTSSTLLNKSGNFLWGLSTTALLFGVPLALTILAEQQLIELEKQFTLQGEQNNDLLTALPDEENQPDAK</sequence>
<dbReference type="VEuPathDB" id="FungiDB:HGUI_02384"/>
<dbReference type="GO" id="GO:0005741">
    <property type="term" value="C:mitochondrial outer membrane"/>
    <property type="evidence" value="ECO:0007669"/>
    <property type="project" value="UniProtKB-SubCell"/>
</dbReference>
<dbReference type="Proteomes" id="UP000183365">
    <property type="component" value="Unassembled WGS sequence"/>
</dbReference>
<dbReference type="InterPro" id="IPR005683">
    <property type="entry name" value="Tom22"/>
</dbReference>
<comment type="similarity">
    <text evidence="2">Belongs to the Tom22 family.</text>
</comment>
<evidence type="ECO:0008006" key="15">
    <source>
        <dbReference type="Google" id="ProtNLM"/>
    </source>
</evidence>
<dbReference type="Pfam" id="PF04281">
    <property type="entry name" value="Tom22"/>
    <property type="match status" value="1"/>
</dbReference>
<proteinExistence type="inferred from homology"/>
<comment type="subcellular location">
    <subcellularLocation>
        <location evidence="1">Mitochondrion outer membrane</location>
        <topology evidence="1">Single-pass membrane protein</topology>
    </subcellularLocation>
</comment>
<keyword evidence="11" id="KW-0675">Receptor</keyword>
<evidence type="ECO:0000256" key="1">
    <source>
        <dbReference type="ARBA" id="ARBA00004572"/>
    </source>
</evidence>
<keyword evidence="10" id="KW-0472">Membrane</keyword>
<evidence type="ECO:0000313" key="14">
    <source>
        <dbReference type="Proteomes" id="UP000183365"/>
    </source>
</evidence>
<dbReference type="PANTHER" id="PTHR12504">
    <property type="entry name" value="MITOCHONDRIAL IMPORT RECEPTOR SUBUNIT TOM22"/>
    <property type="match status" value="1"/>
</dbReference>
<evidence type="ECO:0000256" key="3">
    <source>
        <dbReference type="ARBA" id="ARBA00022448"/>
    </source>
</evidence>
<keyword evidence="9" id="KW-0496">Mitochondrion</keyword>
<dbReference type="EMBL" id="FQNF01000041">
    <property type="protein sequence ID" value="SGZ40184.1"/>
    <property type="molecule type" value="Genomic_DNA"/>
</dbReference>
<evidence type="ECO:0000256" key="6">
    <source>
        <dbReference type="ARBA" id="ARBA00022927"/>
    </source>
</evidence>
<evidence type="ECO:0000256" key="12">
    <source>
        <dbReference type="SAM" id="Coils"/>
    </source>
</evidence>
<protein>
    <recommendedName>
        <fullName evidence="15">Mitochondrial import receptor subunit TOM22</fullName>
    </recommendedName>
</protein>
<evidence type="ECO:0000256" key="8">
    <source>
        <dbReference type="ARBA" id="ARBA00023010"/>
    </source>
</evidence>
<keyword evidence="6" id="KW-0653">Protein transport</keyword>
<gene>
    <name evidence="13" type="ORF">HGUI_02384</name>
</gene>
<keyword evidence="14" id="KW-1185">Reference proteome</keyword>
<dbReference type="CDD" id="cd22884">
    <property type="entry name" value="TOM22"/>
    <property type="match status" value="1"/>
</dbReference>
<dbReference type="PANTHER" id="PTHR12504:SF0">
    <property type="entry name" value="MITOCHONDRIAL IMPORT RECEPTOR SUBUNIT TOM22 HOMOLOG"/>
    <property type="match status" value="1"/>
</dbReference>
<keyword evidence="3" id="KW-0813">Transport</keyword>
<keyword evidence="12" id="KW-0175">Coiled coil</keyword>
<keyword evidence="7" id="KW-1133">Transmembrane helix</keyword>
<evidence type="ECO:0000256" key="2">
    <source>
        <dbReference type="ARBA" id="ARBA00009874"/>
    </source>
</evidence>
<keyword evidence="4" id="KW-0812">Transmembrane</keyword>
<evidence type="ECO:0000313" key="13">
    <source>
        <dbReference type="EMBL" id="SGZ40184.1"/>
    </source>
</evidence>
<evidence type="ECO:0000256" key="7">
    <source>
        <dbReference type="ARBA" id="ARBA00022989"/>
    </source>
</evidence>
<keyword evidence="8" id="KW-0811">Translocation</keyword>